<dbReference type="InParanoid" id="Q38BZ9"/>
<feature type="domain" description="J" evidence="2">
    <location>
        <begin position="209"/>
        <end position="276"/>
    </location>
</feature>
<dbReference type="Proteomes" id="UP000008524">
    <property type="component" value="Chromosome 10"/>
</dbReference>
<dbReference type="OrthoDB" id="445556at2759"/>
<dbReference type="InterPro" id="IPR050817">
    <property type="entry name" value="DjlA_DnaK_co-chaperone"/>
</dbReference>
<feature type="transmembrane region" description="Helical" evidence="1">
    <location>
        <begin position="177"/>
        <end position="196"/>
    </location>
</feature>
<dbReference type="Gene3D" id="1.10.287.110">
    <property type="entry name" value="DnaJ domain"/>
    <property type="match status" value="1"/>
</dbReference>
<evidence type="ECO:0000259" key="2">
    <source>
        <dbReference type="PROSITE" id="PS50076"/>
    </source>
</evidence>
<dbReference type="PANTHER" id="PTHR24074">
    <property type="entry name" value="CO-CHAPERONE PROTEIN DJLA"/>
    <property type="match status" value="1"/>
</dbReference>
<evidence type="ECO:0000256" key="1">
    <source>
        <dbReference type="SAM" id="Phobius"/>
    </source>
</evidence>
<dbReference type="PaxDb" id="5691-EAN77671"/>
<dbReference type="KEGG" id="tbr:Tb10.70.5230"/>
<evidence type="ECO:0000313" key="4">
    <source>
        <dbReference type="Proteomes" id="UP000008524"/>
    </source>
</evidence>
<name>Q38BZ9_TRYB2</name>
<dbReference type="InterPro" id="IPR001623">
    <property type="entry name" value="DnaJ_domain"/>
</dbReference>
<dbReference type="EMBL" id="CM000208">
    <property type="protein sequence ID" value="EAN77671.1"/>
    <property type="molecule type" value="Genomic_DNA"/>
</dbReference>
<dbReference type="STRING" id="185431.Q38BZ9"/>
<reference evidence="3 4" key="1">
    <citation type="journal article" date="2005" name="Science">
        <title>Comparative genomics of trypanosomatid parasitic protozoa.</title>
        <authorList>
            <person name="El-Sayed N.M."/>
            <person name="Myler P.J."/>
            <person name="Blandin G."/>
            <person name="Berriman M."/>
            <person name="Crabtree J."/>
            <person name="Aggarwal G."/>
            <person name="Caler E."/>
            <person name="Renauld H."/>
            <person name="Worthey E.A."/>
            <person name="Hertz-Fowler C."/>
            <person name="Ghedin E."/>
            <person name="Peacock C."/>
            <person name="Bartholomeu D.C."/>
            <person name="Haas B.J."/>
            <person name="Tran A.N."/>
            <person name="Wortman J.R."/>
            <person name="Alsmark U.C."/>
            <person name="Angiuoli S."/>
            <person name="Anupama A."/>
            <person name="Badger J."/>
            <person name="Bringaud F."/>
            <person name="Cadag E."/>
            <person name="Carlton J.M."/>
            <person name="Cerqueira G.C."/>
            <person name="Creasy T."/>
            <person name="Delcher A.L."/>
            <person name="Djikeng A."/>
            <person name="Embley T.M."/>
            <person name="Hauser C."/>
            <person name="Ivens A.C."/>
            <person name="Kummerfeld S.K."/>
            <person name="Pereira-Leal J.B."/>
            <person name="Nilsson D."/>
            <person name="Peterson J."/>
            <person name="Salzberg S.L."/>
            <person name="Shallom J."/>
            <person name="Silva J.C."/>
            <person name="Sundaram J."/>
            <person name="Westenberger S."/>
            <person name="White O."/>
            <person name="Melville S.E."/>
            <person name="Donelson J.E."/>
            <person name="Andersson B."/>
            <person name="Stuart K.D."/>
            <person name="Hall N."/>
        </authorList>
    </citation>
    <scope>NUCLEOTIDE SEQUENCE [LARGE SCALE GENOMIC DNA]</scope>
    <source>
        <strain evidence="3 4">927/4 GUTat10.1</strain>
    </source>
</reference>
<protein>
    <recommendedName>
        <fullName evidence="2">J domain-containing protein</fullName>
    </recommendedName>
</protein>
<gene>
    <name evidence="3" type="ORF">Tb10.70.5230</name>
</gene>
<organism evidence="3 4">
    <name type="scientific">Trypanosoma brucei brucei (strain 927/4 GUTat10.1)</name>
    <dbReference type="NCBI Taxonomy" id="185431"/>
    <lineage>
        <taxon>Eukaryota</taxon>
        <taxon>Discoba</taxon>
        <taxon>Euglenozoa</taxon>
        <taxon>Kinetoplastea</taxon>
        <taxon>Metakinetoplastina</taxon>
        <taxon>Trypanosomatida</taxon>
        <taxon>Trypanosomatidae</taxon>
        <taxon>Trypanosoma</taxon>
    </lineage>
</organism>
<evidence type="ECO:0000313" key="3">
    <source>
        <dbReference type="EMBL" id="EAN77671.1"/>
    </source>
</evidence>
<dbReference type="SMART" id="SM00271">
    <property type="entry name" value="DnaJ"/>
    <property type="match status" value="1"/>
</dbReference>
<accession>Q38BZ9</accession>
<keyword evidence="1" id="KW-0472">Membrane</keyword>
<proteinExistence type="predicted"/>
<dbReference type="GeneID" id="3662900"/>
<dbReference type="PROSITE" id="PS50076">
    <property type="entry name" value="DNAJ_2"/>
    <property type="match status" value="1"/>
</dbReference>
<dbReference type="RefSeq" id="XP_822499.1">
    <property type="nucleotide sequence ID" value="XM_817406.1"/>
</dbReference>
<keyword evidence="1" id="KW-1133">Transmembrane helix</keyword>
<keyword evidence="4" id="KW-1185">Reference proteome</keyword>
<sequence length="717" mass="83161">MLVSQRKVDYGVYNTWHSIHLLLPTFQGNVVLLLDHLLLNCTVLHISPWIICSTGYSYRRHMFLRSDQHRGVRERVAGGAKTTGPGCPKLSPGRNALENNHEFSAFVDRMKAINYSFATKKKRGTEVEIITIPNIVCDGEASEEELAEHFEAESRWLDCCLREFTHRRGRYGSVSFLLVRIIIVLTFLLPALWYFWPLWEVLIDVESELHYSILGIPQGSDARAIKRAYREAVRRWHPDRNPNCDSCRVHMMKIQHAHDVLLAKGSERYELVDRYGEELAQLRSLVFFRLYNIAFYAAQDIYYLIQAFNGDAHINGSKEFSWFLQVMCRTLTMGVFTVYDTLFISGFRVIVLLQVLFYCVSCAKSSAEEWEIIGMVKRSYVDLYREAMFFAGGPLILHCLQTYQSGRILCWADAFEFFLQLAFGVIYVLSHLYHMTPNLLDNIFMKKCSIPLSYIKLPTRRLSYLNFICTEFGLLLDDLFAFSCRVPSVYRLTVIVVHTVFLCELLWFPWEPPILSVPDRKDKGKNVHREEEGKHTDTAPHREVMEEPPRAISSEEMALLKGVDNEAVNWFDVVSTRFAKQMRSAIHRCAQQRRAYINFDLVPTVNSQEVAFVAVTREHPRAPSKVDVLFRVRDEFANRMLTTLRPPLEHILGVRLTDATHSEIVSRHARLWEENKRKNPSDTWRRRCTDSEVKVSFDLPMLSATVISTIVLLYHFL</sequence>
<dbReference type="AlphaFoldDB" id="Q38BZ9"/>
<dbReference type="CDD" id="cd06257">
    <property type="entry name" value="DnaJ"/>
    <property type="match status" value="1"/>
</dbReference>
<reference evidence="3 4" key="2">
    <citation type="journal article" date="2005" name="Science">
        <title>The genome of the African trypanosome Trypanosoma brucei.</title>
        <authorList>
            <person name="Berriman M."/>
            <person name="Ghedin E."/>
            <person name="Hertz-Fowler C."/>
            <person name="Blandin G."/>
            <person name="Renauld H."/>
            <person name="Bartholomeu D.C."/>
            <person name="Lennard N.J."/>
            <person name="Caler E."/>
            <person name="Hamlin N.E."/>
            <person name="Haas B."/>
            <person name="Bohme U."/>
            <person name="Hannick L."/>
            <person name="Aslett M.A."/>
            <person name="Shallom J."/>
            <person name="Marcello L."/>
            <person name="Hou L."/>
            <person name="Wickstead B."/>
            <person name="Alsmark U.C."/>
            <person name="Arrowsmith C."/>
            <person name="Atkin R.J."/>
            <person name="Barron A.J."/>
            <person name="Bringaud F."/>
            <person name="Brooks K."/>
            <person name="Carrington M."/>
            <person name="Cherevach I."/>
            <person name="Chillingworth T.J."/>
            <person name="Churcher C."/>
            <person name="Clark L.N."/>
            <person name="Corton C.H."/>
            <person name="Cronin A."/>
            <person name="Davies R.M."/>
            <person name="Doggett J."/>
            <person name="Djikeng A."/>
            <person name="Feldblyum T."/>
            <person name="Field M.C."/>
            <person name="Fraser A."/>
            <person name="Goodhead I."/>
            <person name="Hance Z."/>
            <person name="Harper D."/>
            <person name="Harris B.R."/>
            <person name="Hauser H."/>
            <person name="Hostetler J."/>
            <person name="Ivens A."/>
            <person name="Jagels K."/>
            <person name="Johnson D."/>
            <person name="Johnson J."/>
            <person name="Jones K."/>
            <person name="Kerhornou A.X."/>
            <person name="Koo H."/>
            <person name="Larke N."/>
            <person name="Landfear S."/>
            <person name="Larkin C."/>
            <person name="Leech V."/>
            <person name="Line A."/>
            <person name="Lord A."/>
            <person name="Macleod A."/>
            <person name="Mooney P.J."/>
            <person name="Moule S."/>
            <person name="Martin D.M."/>
            <person name="Morgan G.W."/>
            <person name="Mungall K."/>
            <person name="Norbertczak H."/>
            <person name="Ormond D."/>
            <person name="Pai G."/>
            <person name="Peacock C.S."/>
            <person name="Peterson J."/>
            <person name="Quail M.A."/>
            <person name="Rabbinowitsch E."/>
            <person name="Rajandream M.A."/>
            <person name="Reitter C."/>
            <person name="Salzberg S.L."/>
            <person name="Sanders M."/>
            <person name="Schobel S."/>
            <person name="Sharp S."/>
            <person name="Simmonds M."/>
            <person name="Simpson A.J."/>
            <person name="Tallon L."/>
            <person name="Turner C.M."/>
            <person name="Tait A."/>
            <person name="Tivey A.R."/>
            <person name="Van Aken S."/>
            <person name="Walker D."/>
            <person name="Wanless D."/>
            <person name="Wang S."/>
            <person name="White B."/>
            <person name="White O."/>
            <person name="Whitehead S."/>
            <person name="Woodward J."/>
            <person name="Wortman J."/>
            <person name="Adams M.D."/>
            <person name="Embley T.M."/>
            <person name="Gull K."/>
            <person name="Ullu E."/>
            <person name="Barry J.D."/>
            <person name="Fairlamb A.H."/>
            <person name="Opperdoes F."/>
            <person name="Barrell B.G."/>
            <person name="Donelson J.E."/>
            <person name="Hall N."/>
            <person name="Fraser C.M."/>
            <person name="Melville S.E."/>
            <person name="El-Sayed N.M."/>
        </authorList>
    </citation>
    <scope>NUCLEOTIDE SEQUENCE [LARGE SCALE GENOMIC DNA]</scope>
    <source>
        <strain evidence="3 4">927/4 GUTat10.1</strain>
    </source>
</reference>
<dbReference type="InterPro" id="IPR036869">
    <property type="entry name" value="J_dom_sf"/>
</dbReference>
<keyword evidence="1" id="KW-0812">Transmembrane</keyword>
<dbReference type="PRINTS" id="PR00625">
    <property type="entry name" value="JDOMAIN"/>
</dbReference>
<dbReference type="eggNOG" id="ENOG502QWID">
    <property type="taxonomic scope" value="Eukaryota"/>
</dbReference>
<dbReference type="Pfam" id="PF00226">
    <property type="entry name" value="DnaJ"/>
    <property type="match status" value="1"/>
</dbReference>
<dbReference type="SUPFAM" id="SSF46565">
    <property type="entry name" value="Chaperone J-domain"/>
    <property type="match status" value="1"/>
</dbReference>